<accession>A0A0E9T5T5</accession>
<evidence type="ECO:0000313" key="1">
    <source>
        <dbReference type="EMBL" id="JAH48038.1"/>
    </source>
</evidence>
<dbReference type="EMBL" id="GBXM01060539">
    <property type="protein sequence ID" value="JAH48038.1"/>
    <property type="molecule type" value="Transcribed_RNA"/>
</dbReference>
<protein>
    <submittedName>
        <fullName evidence="1">Uncharacterized protein</fullName>
    </submittedName>
</protein>
<proteinExistence type="predicted"/>
<reference evidence="1" key="1">
    <citation type="submission" date="2014-11" db="EMBL/GenBank/DDBJ databases">
        <authorList>
            <person name="Amaro Gonzalez C."/>
        </authorList>
    </citation>
    <scope>NUCLEOTIDE SEQUENCE</scope>
</reference>
<sequence>MILLTKDDSGLHVQNLSHIHMLKAKTDYRQTLDTSLPALPSLEHTFVIQK</sequence>
<organism evidence="1">
    <name type="scientific">Anguilla anguilla</name>
    <name type="common">European freshwater eel</name>
    <name type="synonym">Muraena anguilla</name>
    <dbReference type="NCBI Taxonomy" id="7936"/>
    <lineage>
        <taxon>Eukaryota</taxon>
        <taxon>Metazoa</taxon>
        <taxon>Chordata</taxon>
        <taxon>Craniata</taxon>
        <taxon>Vertebrata</taxon>
        <taxon>Euteleostomi</taxon>
        <taxon>Actinopterygii</taxon>
        <taxon>Neopterygii</taxon>
        <taxon>Teleostei</taxon>
        <taxon>Anguilliformes</taxon>
        <taxon>Anguillidae</taxon>
        <taxon>Anguilla</taxon>
    </lineage>
</organism>
<dbReference type="AlphaFoldDB" id="A0A0E9T5T5"/>
<name>A0A0E9T5T5_ANGAN</name>
<reference evidence="1" key="2">
    <citation type="journal article" date="2015" name="Fish Shellfish Immunol.">
        <title>Early steps in the European eel (Anguilla anguilla)-Vibrio vulnificus interaction in the gills: Role of the RtxA13 toxin.</title>
        <authorList>
            <person name="Callol A."/>
            <person name="Pajuelo D."/>
            <person name="Ebbesson L."/>
            <person name="Teles M."/>
            <person name="MacKenzie S."/>
            <person name="Amaro C."/>
        </authorList>
    </citation>
    <scope>NUCLEOTIDE SEQUENCE</scope>
</reference>